<proteinExistence type="predicted"/>
<dbReference type="EMBL" id="JACEIK010002023">
    <property type="protein sequence ID" value="MCD9558516.1"/>
    <property type="molecule type" value="Genomic_DNA"/>
</dbReference>
<organism evidence="3 4">
    <name type="scientific">Datura stramonium</name>
    <name type="common">Jimsonweed</name>
    <name type="synonym">Common thornapple</name>
    <dbReference type="NCBI Taxonomy" id="4076"/>
    <lineage>
        <taxon>Eukaryota</taxon>
        <taxon>Viridiplantae</taxon>
        <taxon>Streptophyta</taxon>
        <taxon>Embryophyta</taxon>
        <taxon>Tracheophyta</taxon>
        <taxon>Spermatophyta</taxon>
        <taxon>Magnoliopsida</taxon>
        <taxon>eudicotyledons</taxon>
        <taxon>Gunneridae</taxon>
        <taxon>Pentapetalae</taxon>
        <taxon>asterids</taxon>
        <taxon>lamiids</taxon>
        <taxon>Solanales</taxon>
        <taxon>Solanaceae</taxon>
        <taxon>Solanoideae</taxon>
        <taxon>Datureae</taxon>
        <taxon>Datura</taxon>
    </lineage>
</organism>
<evidence type="ECO:0000259" key="2">
    <source>
        <dbReference type="Pfam" id="PF20167"/>
    </source>
</evidence>
<evidence type="ECO:0000313" key="4">
    <source>
        <dbReference type="Proteomes" id="UP000823775"/>
    </source>
</evidence>
<dbReference type="InterPro" id="IPR046796">
    <property type="entry name" value="Transposase_32_dom"/>
</dbReference>
<comment type="caution">
    <text evidence="3">The sequence shown here is derived from an EMBL/GenBank/DDBJ whole genome shotgun (WGS) entry which is preliminary data.</text>
</comment>
<feature type="domain" description="Putative plant transposon protein" evidence="2">
    <location>
        <begin position="71"/>
        <end position="143"/>
    </location>
</feature>
<feature type="compositionally biased region" description="Basic and acidic residues" evidence="1">
    <location>
        <begin position="167"/>
        <end position="184"/>
    </location>
</feature>
<name>A0ABS8UJQ5_DATST</name>
<gene>
    <name evidence="3" type="ORF">HAX54_015916</name>
</gene>
<dbReference type="Proteomes" id="UP000823775">
    <property type="component" value="Unassembled WGS sequence"/>
</dbReference>
<feature type="region of interest" description="Disordered" evidence="1">
    <location>
        <begin position="167"/>
        <end position="193"/>
    </location>
</feature>
<evidence type="ECO:0000313" key="3">
    <source>
        <dbReference type="EMBL" id="MCD9558516.1"/>
    </source>
</evidence>
<dbReference type="Pfam" id="PF20167">
    <property type="entry name" value="Transposase_32"/>
    <property type="match status" value="1"/>
</dbReference>
<sequence length="224" mass="24761">MRDPSTKRRSQQVYLKVVTTLVYHSVNCRCQSVSRWAFASFASEDLHRRISKGKAPMSNIATQSLPSDETQPRMWLDLVCTWLIPSQNSIQVPIEVAILATCIMDHTHINVGEIIADQFRRKAKQQATSLPYPSLVSILCPQALCPLFLSADKSVRAESVITLDTKTDKDASASKQPRGMEDKIQPPPSMLSSITNGLSQVVVGTASTPNDLLKIEQMAQAHES</sequence>
<accession>A0ABS8UJQ5</accession>
<evidence type="ECO:0000256" key="1">
    <source>
        <dbReference type="SAM" id="MobiDB-lite"/>
    </source>
</evidence>
<reference evidence="3 4" key="1">
    <citation type="journal article" date="2021" name="BMC Genomics">
        <title>Datura genome reveals duplications of psychoactive alkaloid biosynthetic genes and high mutation rate following tissue culture.</title>
        <authorList>
            <person name="Rajewski A."/>
            <person name="Carter-House D."/>
            <person name="Stajich J."/>
            <person name="Litt A."/>
        </authorList>
    </citation>
    <scope>NUCLEOTIDE SEQUENCE [LARGE SCALE GENOMIC DNA]</scope>
    <source>
        <strain evidence="3">AR-01</strain>
    </source>
</reference>
<protein>
    <recommendedName>
        <fullName evidence="2">Putative plant transposon protein domain-containing protein</fullName>
    </recommendedName>
</protein>
<keyword evidence="4" id="KW-1185">Reference proteome</keyword>